<dbReference type="SUPFAM" id="SSF47090">
    <property type="entry name" value="PGBD-like"/>
    <property type="match status" value="1"/>
</dbReference>
<name>A0A7S1TB59_9RHOD</name>
<gene>
    <name evidence="3" type="ORF">CCAE0312_LOCUS2745</name>
</gene>
<dbReference type="Gene3D" id="1.10.101.10">
    <property type="entry name" value="PGBD-like superfamily/PGBD"/>
    <property type="match status" value="1"/>
</dbReference>
<dbReference type="EMBL" id="HBGH01005022">
    <property type="protein sequence ID" value="CAD9230692.1"/>
    <property type="molecule type" value="Transcribed_RNA"/>
</dbReference>
<feature type="domain" description="ARB-07466-like C-terminal" evidence="2">
    <location>
        <begin position="147"/>
        <end position="253"/>
    </location>
</feature>
<evidence type="ECO:0000259" key="2">
    <source>
        <dbReference type="Pfam" id="PF26571"/>
    </source>
</evidence>
<reference evidence="3" key="1">
    <citation type="submission" date="2021-01" db="EMBL/GenBank/DDBJ databases">
        <authorList>
            <person name="Corre E."/>
            <person name="Pelletier E."/>
            <person name="Niang G."/>
            <person name="Scheremetjew M."/>
            <person name="Finn R."/>
            <person name="Kale V."/>
            <person name="Holt S."/>
            <person name="Cochrane G."/>
            <person name="Meng A."/>
            <person name="Brown T."/>
            <person name="Cohen L."/>
        </authorList>
    </citation>
    <scope>NUCLEOTIDE SEQUENCE</scope>
    <source>
        <strain evidence="3">SAG 36.94</strain>
    </source>
</reference>
<dbReference type="InterPro" id="IPR036366">
    <property type="entry name" value="PGBDSf"/>
</dbReference>
<evidence type="ECO:0000313" key="3">
    <source>
        <dbReference type="EMBL" id="CAD9230692.1"/>
    </source>
</evidence>
<evidence type="ECO:0008006" key="4">
    <source>
        <dbReference type="Google" id="ProtNLM"/>
    </source>
</evidence>
<organism evidence="3">
    <name type="scientific">Compsopogon caeruleus</name>
    <dbReference type="NCBI Taxonomy" id="31354"/>
    <lineage>
        <taxon>Eukaryota</taxon>
        <taxon>Rhodophyta</taxon>
        <taxon>Compsopogonophyceae</taxon>
        <taxon>Compsopogonales</taxon>
        <taxon>Compsopogonaceae</taxon>
        <taxon>Compsopogon</taxon>
    </lineage>
</organism>
<evidence type="ECO:0000259" key="1">
    <source>
        <dbReference type="Pfam" id="PF01471"/>
    </source>
</evidence>
<dbReference type="InterPro" id="IPR002477">
    <property type="entry name" value="Peptidoglycan-bd-like"/>
</dbReference>
<protein>
    <recommendedName>
        <fullName evidence="4">Peptidoglycan binding-like domain-containing protein</fullName>
    </recommendedName>
</protein>
<dbReference type="Pfam" id="PF01471">
    <property type="entry name" value="PG_binding_1"/>
    <property type="match status" value="1"/>
</dbReference>
<dbReference type="AlphaFoldDB" id="A0A7S1TB59"/>
<proteinExistence type="predicted"/>
<dbReference type="Pfam" id="PF26571">
    <property type="entry name" value="VldE"/>
    <property type="match status" value="1"/>
</dbReference>
<accession>A0A7S1TB59</accession>
<dbReference type="InterPro" id="IPR058593">
    <property type="entry name" value="ARB_07466-like_C"/>
</dbReference>
<feature type="domain" description="Peptidoglycan binding-like" evidence="1">
    <location>
        <begin position="70"/>
        <end position="122"/>
    </location>
</feature>
<dbReference type="InterPro" id="IPR036365">
    <property type="entry name" value="PGBD-like_sf"/>
</dbReference>
<sequence>MSKRNSWTGNLEVELTQREVIGKAAFVSWAFALLLCWSFVDAGTACTDRPTLQLYAGYSSHGLASLQGYVKELQAMLNQKGSYGLTVDGYFGSATQSAVRSYQSSHGLTVDGIVGAQTWNSLCGGSSTSCSGLSNPYPLASRGTSARWNPIAQFVVSKLGTCFPGKLSCSTYVSSRTTSDHPGNAADCFPGPGGVQASGQDLIDGNQIAAWLIANAATLKVRYVIWQNQIWNIRRASEGWRYQGKVGITDGHYDHIHISVYSSIN</sequence>